<dbReference type="PROSITE" id="PS50157">
    <property type="entry name" value="ZINC_FINGER_C2H2_2"/>
    <property type="match status" value="1"/>
</dbReference>
<dbReference type="InterPro" id="IPR012677">
    <property type="entry name" value="Nucleotide-bd_a/b_plait_sf"/>
</dbReference>
<dbReference type="PROSITE" id="PS50102">
    <property type="entry name" value="RRM"/>
    <property type="match status" value="2"/>
</dbReference>
<evidence type="ECO:0000256" key="6">
    <source>
        <dbReference type="SAM" id="MobiDB-lite"/>
    </source>
</evidence>
<dbReference type="Pfam" id="PF01585">
    <property type="entry name" value="G-patch"/>
    <property type="match status" value="1"/>
</dbReference>
<name>A0ABR3WS47_9PEZI</name>
<dbReference type="EMBL" id="JAWRVE010000055">
    <property type="protein sequence ID" value="KAL1866470.1"/>
    <property type="molecule type" value="Genomic_DNA"/>
</dbReference>
<dbReference type="SUPFAM" id="SSF54928">
    <property type="entry name" value="RNA-binding domain, RBD"/>
    <property type="match status" value="2"/>
</dbReference>
<evidence type="ECO:0000259" key="8">
    <source>
        <dbReference type="PROSITE" id="PS50157"/>
    </source>
</evidence>
<keyword evidence="4" id="KW-0863">Zinc-finger</keyword>
<evidence type="ECO:0000256" key="5">
    <source>
        <dbReference type="PROSITE-ProRule" id="PRU00176"/>
    </source>
</evidence>
<gene>
    <name evidence="10" type="ORF">Daus18300_006705</name>
</gene>
<feature type="compositionally biased region" description="Basic and acidic residues" evidence="6">
    <location>
        <begin position="38"/>
        <end position="58"/>
    </location>
</feature>
<feature type="compositionally biased region" description="Basic and acidic residues" evidence="6">
    <location>
        <begin position="661"/>
        <end position="674"/>
    </location>
</feature>
<feature type="domain" description="RRM" evidence="7">
    <location>
        <begin position="252"/>
        <end position="344"/>
    </location>
</feature>
<feature type="domain" description="C2H2-type" evidence="8">
    <location>
        <begin position="577"/>
        <end position="602"/>
    </location>
</feature>
<feature type="region of interest" description="Disordered" evidence="6">
    <location>
        <begin position="1"/>
        <end position="103"/>
    </location>
</feature>
<sequence>MYDDDRPRHPYKARSRDQDYDRDYDRGRSSYRRSSRSPRRERDDGDYDYYRSRNDDHGPLPYDDDQPDYRDRDRDRRPASRSPHSRRHAPPPAQPSPTIIVQGLPSDATEDDIIDGFASVSPDLKVFNADNIKAVRLRSNGRGRTNGFVEFADANAAAHFLEFHYPSVEFQLAHSRGVNSEPVSVRINYSWSRDDDGHDRVREDRPRDTEDWKCTELTGETDECPQQFPSQYVVIRGLEPSVTEEIFAEGVKKLYIESKPEPKKETHNKLKSTAPTARTASLGAKPDSLRRIFLVRDKKTNDAMRYGFAEFATLEDAQGAIEKFKASPKFAISSKPVTVAFIHTGVFIPHTGRVTEDIKGFLFHPIYNKDILLKYWDNRVYPSILRVSYDTDAHAQHSKDNTGSSEKPGDEATTSGQDASAKKLKRFKMNQSAAKPAIAMGPQMQMWAKKRAELVGQAQAQAELDARSAASSPGPSERGRGSTRSQAKDSYISYGDTDSLSCLLCMRKFDSLLALRDHEVLNKEHISSLSNESMRDAAAERLRSQAKRPQVVTIRVANVSRQPSDMVYTSYADREELHCLVCQRKFSKAAMLSLHERESEMHRLNLEDQSNIDRAISQLARIGKTPRKMVPARNKGKQYRDRARERRQAFKQPNAPRRKAPKEDTAAPAKEVEKPAAPSKGAALLGKMGWSAGEGLGAEGSGRTDVIATDVYASGVGLGAEGGRLGDAVEEAARKTKDNYTDFVEVTRNKARERYERLG</sequence>
<accession>A0ABR3WS47</accession>
<feature type="region of interest" description="Disordered" evidence="6">
    <location>
        <begin position="626"/>
        <end position="679"/>
    </location>
</feature>
<feature type="compositionally biased region" description="Basic and acidic residues" evidence="6">
    <location>
        <begin position="638"/>
        <end position="648"/>
    </location>
</feature>
<evidence type="ECO:0000256" key="1">
    <source>
        <dbReference type="ARBA" id="ARBA00004123"/>
    </source>
</evidence>
<dbReference type="InterPro" id="IPR000504">
    <property type="entry name" value="RRM_dom"/>
</dbReference>
<feature type="region of interest" description="Disordered" evidence="6">
    <location>
        <begin position="259"/>
        <end position="280"/>
    </location>
</feature>
<dbReference type="PROSITE" id="PS50174">
    <property type="entry name" value="G_PATCH"/>
    <property type="match status" value="1"/>
</dbReference>
<dbReference type="Gene3D" id="3.30.70.330">
    <property type="match status" value="2"/>
</dbReference>
<dbReference type="InterPro" id="IPR013087">
    <property type="entry name" value="Znf_C2H2_type"/>
</dbReference>
<evidence type="ECO:0000256" key="2">
    <source>
        <dbReference type="ARBA" id="ARBA00022884"/>
    </source>
</evidence>
<proteinExistence type="predicted"/>
<comment type="subcellular location">
    <subcellularLocation>
        <location evidence="1">Nucleus</location>
    </subcellularLocation>
</comment>
<feature type="region of interest" description="Disordered" evidence="6">
    <location>
        <begin position="393"/>
        <end position="420"/>
    </location>
</feature>
<feature type="compositionally biased region" description="Basic and acidic residues" evidence="6">
    <location>
        <begin position="67"/>
        <end position="78"/>
    </location>
</feature>
<dbReference type="PANTHER" id="PTHR13948:SF3">
    <property type="entry name" value="FI21118P1"/>
    <property type="match status" value="1"/>
</dbReference>
<feature type="domain" description="G-patch" evidence="9">
    <location>
        <begin position="677"/>
        <end position="723"/>
    </location>
</feature>
<reference evidence="10 11" key="1">
    <citation type="journal article" date="2024" name="IMA Fungus">
        <title>IMA Genome - F19 : A genome assembly and annotation guide to empower mycologists, including annotated draft genome sequences of Ceratocystis pirilliformis, Diaporthe australafricana, Fusarium ophioides, Paecilomyces lecythidis, and Sporothrix stenoceras.</title>
        <authorList>
            <person name="Aylward J."/>
            <person name="Wilson A.M."/>
            <person name="Visagie C.M."/>
            <person name="Spraker J."/>
            <person name="Barnes I."/>
            <person name="Buitendag C."/>
            <person name="Ceriani C."/>
            <person name="Del Mar Angel L."/>
            <person name="du Plessis D."/>
            <person name="Fuchs T."/>
            <person name="Gasser K."/>
            <person name="Kramer D."/>
            <person name="Li W."/>
            <person name="Munsamy K."/>
            <person name="Piso A."/>
            <person name="Price J.L."/>
            <person name="Sonnekus B."/>
            <person name="Thomas C."/>
            <person name="van der Nest A."/>
            <person name="van Dijk A."/>
            <person name="van Heerden A."/>
            <person name="van Vuuren N."/>
            <person name="Yilmaz N."/>
            <person name="Duong T.A."/>
            <person name="van der Merwe N.A."/>
            <person name="Wingfield M.J."/>
            <person name="Wingfield B.D."/>
        </authorList>
    </citation>
    <scope>NUCLEOTIDE SEQUENCE [LARGE SCALE GENOMIC DNA]</scope>
    <source>
        <strain evidence="10 11">CMW 18300</strain>
    </source>
</reference>
<comment type="caution">
    <text evidence="10">The sequence shown here is derived from an EMBL/GenBank/DDBJ whole genome shotgun (WGS) entry which is preliminary data.</text>
</comment>
<keyword evidence="2 5" id="KW-0694">RNA-binding</keyword>
<evidence type="ECO:0000313" key="11">
    <source>
        <dbReference type="Proteomes" id="UP001583177"/>
    </source>
</evidence>
<evidence type="ECO:0000256" key="3">
    <source>
        <dbReference type="ARBA" id="ARBA00023242"/>
    </source>
</evidence>
<feature type="compositionally biased region" description="Basic and acidic residues" evidence="6">
    <location>
        <begin position="1"/>
        <end position="28"/>
    </location>
</feature>
<evidence type="ECO:0008006" key="12">
    <source>
        <dbReference type="Google" id="ProtNLM"/>
    </source>
</evidence>
<dbReference type="Proteomes" id="UP001583177">
    <property type="component" value="Unassembled WGS sequence"/>
</dbReference>
<keyword evidence="4" id="KW-0479">Metal-binding</keyword>
<protein>
    <recommendedName>
        <fullName evidence="12">RNA-binding protein</fullName>
    </recommendedName>
</protein>
<evidence type="ECO:0000259" key="7">
    <source>
        <dbReference type="PROSITE" id="PS50102"/>
    </source>
</evidence>
<dbReference type="SMART" id="SM00360">
    <property type="entry name" value="RRM"/>
    <property type="match status" value="2"/>
</dbReference>
<dbReference type="PANTHER" id="PTHR13948">
    <property type="entry name" value="RNA-BINDING PROTEIN"/>
    <property type="match status" value="1"/>
</dbReference>
<organism evidence="10 11">
    <name type="scientific">Diaporthe australafricana</name>
    <dbReference type="NCBI Taxonomy" id="127596"/>
    <lineage>
        <taxon>Eukaryota</taxon>
        <taxon>Fungi</taxon>
        <taxon>Dikarya</taxon>
        <taxon>Ascomycota</taxon>
        <taxon>Pezizomycotina</taxon>
        <taxon>Sordariomycetes</taxon>
        <taxon>Sordariomycetidae</taxon>
        <taxon>Diaporthales</taxon>
        <taxon>Diaporthaceae</taxon>
        <taxon>Diaporthe</taxon>
    </lineage>
</organism>
<feature type="domain" description="RRM" evidence="7">
    <location>
        <begin position="97"/>
        <end position="192"/>
    </location>
</feature>
<keyword evidence="4" id="KW-0862">Zinc</keyword>
<dbReference type="SMART" id="SM00443">
    <property type="entry name" value="G_patch"/>
    <property type="match status" value="1"/>
</dbReference>
<feature type="compositionally biased region" description="Basic and acidic residues" evidence="6">
    <location>
        <begin position="259"/>
        <end position="268"/>
    </location>
</feature>
<dbReference type="InterPro" id="IPR000467">
    <property type="entry name" value="G_patch_dom"/>
</dbReference>
<keyword evidence="11" id="KW-1185">Reference proteome</keyword>
<evidence type="ECO:0000259" key="9">
    <source>
        <dbReference type="PROSITE" id="PS50174"/>
    </source>
</evidence>
<feature type="region of interest" description="Disordered" evidence="6">
    <location>
        <begin position="458"/>
        <end position="490"/>
    </location>
</feature>
<keyword evidence="3" id="KW-0539">Nucleus</keyword>
<evidence type="ECO:0000313" key="10">
    <source>
        <dbReference type="EMBL" id="KAL1866470.1"/>
    </source>
</evidence>
<evidence type="ECO:0000256" key="4">
    <source>
        <dbReference type="PROSITE-ProRule" id="PRU00042"/>
    </source>
</evidence>
<dbReference type="InterPro" id="IPR035979">
    <property type="entry name" value="RBD_domain_sf"/>
</dbReference>